<dbReference type="Pfam" id="PF00675">
    <property type="entry name" value="Peptidase_M16"/>
    <property type="match status" value="1"/>
</dbReference>
<sequence>MRIHTLLPTHTEDHGVIELILEYLYMVFQGLVMFLLQSCNNWLGQLGIFSRKSIRGLLTRGGAIENAARENHQEDTISAYDRTLSFPPLGVPLCGVKQPIWLPDFIEPAKTVITTLSNGLRIGTQYSSDPCVSVGLLVDSGCIYEDKRRYGASHLLEKMAFHSTKNRLKAILAQEAQAAAMNLTCSSARDQIFYVGNGIKTFLPQIVEILIDSVRNAAFEDREVSEKILEIKEELECLNNNPQSIIINKLHAVGYIGDYAKYSFASKASLQRLNGLVLRQFVDETFSGCRMVLSAVGVEHSEFLAIVGPLLSDLPSENKSSVPKFKYVGGDWRNASDLPDSHIALAFEVRNGWQNERLSNHLTVLMFLLGGGDSFSVGGPGKGMYSRFYRNALRYQEIKSIQSFSSIYNHTGLFGVYFRVNSEFASQAVDIVCKELLSLTARGKVTYQELERAKRATISAVLMSLECKAAVVEDIACQIMSYGRRRPIDDFVAEIRRMTLNDVRIAAREVLSTPLTMTSLGPDENIPTYQSIYRHFSNL</sequence>
<dbReference type="PANTHER" id="PTHR11851">
    <property type="entry name" value="METALLOPROTEASE"/>
    <property type="match status" value="1"/>
</dbReference>
<name>A0A8T2VE61_CERRI</name>
<protein>
    <recommendedName>
        <fullName evidence="3">Alpha-MPP</fullName>
    </recommendedName>
    <alternativeName>
        <fullName evidence="4">Inactive zinc metalloprotease alpha</fullName>
    </alternativeName>
</protein>
<organism evidence="8 9">
    <name type="scientific">Ceratopteris richardii</name>
    <name type="common">Triangle waterfern</name>
    <dbReference type="NCBI Taxonomy" id="49495"/>
    <lineage>
        <taxon>Eukaryota</taxon>
        <taxon>Viridiplantae</taxon>
        <taxon>Streptophyta</taxon>
        <taxon>Embryophyta</taxon>
        <taxon>Tracheophyta</taxon>
        <taxon>Polypodiopsida</taxon>
        <taxon>Polypodiidae</taxon>
        <taxon>Polypodiales</taxon>
        <taxon>Pteridineae</taxon>
        <taxon>Pteridaceae</taxon>
        <taxon>Parkerioideae</taxon>
        <taxon>Ceratopteris</taxon>
    </lineage>
</organism>
<dbReference type="SUPFAM" id="SSF63411">
    <property type="entry name" value="LuxS/MPP-like metallohydrolase"/>
    <property type="match status" value="2"/>
</dbReference>
<comment type="function">
    <text evidence="1">Substrate recognition and binding subunit of the essential mitochondrial processing protease (MPP), which cleaves the mitochondrial sequence off newly imported precursors proteins.</text>
</comment>
<dbReference type="PANTHER" id="PTHR11851:SF49">
    <property type="entry name" value="MITOCHONDRIAL-PROCESSING PEPTIDASE SUBUNIT ALPHA"/>
    <property type="match status" value="1"/>
</dbReference>
<feature type="domain" description="Peptidase M16 N-terminal" evidence="6">
    <location>
        <begin position="125"/>
        <end position="259"/>
    </location>
</feature>
<evidence type="ECO:0000256" key="2">
    <source>
        <dbReference type="ARBA" id="ARBA00007261"/>
    </source>
</evidence>
<dbReference type="InterPro" id="IPR001431">
    <property type="entry name" value="Pept_M16_Zn_BS"/>
</dbReference>
<dbReference type="GO" id="GO:0046872">
    <property type="term" value="F:metal ion binding"/>
    <property type="evidence" value="ECO:0007669"/>
    <property type="project" value="InterPro"/>
</dbReference>
<comment type="similarity">
    <text evidence="2 5">Belongs to the peptidase M16 family.</text>
</comment>
<dbReference type="OMA" id="QICAIND"/>
<comment type="caution">
    <text evidence="8">The sequence shown here is derived from an EMBL/GenBank/DDBJ whole genome shotgun (WGS) entry which is preliminary data.</text>
</comment>
<evidence type="ECO:0000259" key="6">
    <source>
        <dbReference type="Pfam" id="PF00675"/>
    </source>
</evidence>
<feature type="domain" description="Peptidase M16 C-terminal" evidence="7">
    <location>
        <begin position="277"/>
        <end position="456"/>
    </location>
</feature>
<keyword evidence="9" id="KW-1185">Reference proteome</keyword>
<evidence type="ECO:0000256" key="3">
    <source>
        <dbReference type="ARBA" id="ARBA00030006"/>
    </source>
</evidence>
<dbReference type="Gene3D" id="3.30.830.10">
    <property type="entry name" value="Metalloenzyme, LuxS/M16 peptidase-like"/>
    <property type="match status" value="2"/>
</dbReference>
<evidence type="ECO:0000259" key="7">
    <source>
        <dbReference type="Pfam" id="PF05193"/>
    </source>
</evidence>
<dbReference type="GO" id="GO:0006508">
    <property type="term" value="P:proteolysis"/>
    <property type="evidence" value="ECO:0007669"/>
    <property type="project" value="InterPro"/>
</dbReference>
<dbReference type="InterPro" id="IPR011765">
    <property type="entry name" value="Pept_M16_N"/>
</dbReference>
<evidence type="ECO:0000256" key="1">
    <source>
        <dbReference type="ARBA" id="ARBA00002123"/>
    </source>
</evidence>
<dbReference type="AlphaFoldDB" id="A0A8T2VE61"/>
<dbReference type="GO" id="GO:0004222">
    <property type="term" value="F:metalloendopeptidase activity"/>
    <property type="evidence" value="ECO:0007669"/>
    <property type="project" value="InterPro"/>
</dbReference>
<evidence type="ECO:0000256" key="5">
    <source>
        <dbReference type="RuleBase" id="RU004447"/>
    </source>
</evidence>
<evidence type="ECO:0000256" key="4">
    <source>
        <dbReference type="ARBA" id="ARBA00032315"/>
    </source>
</evidence>
<evidence type="ECO:0000313" key="8">
    <source>
        <dbReference type="EMBL" id="KAH7444023.1"/>
    </source>
</evidence>
<dbReference type="Proteomes" id="UP000825935">
    <property type="component" value="Chromosome 2"/>
</dbReference>
<dbReference type="OrthoDB" id="10251424at2759"/>
<reference evidence="8" key="1">
    <citation type="submission" date="2021-08" db="EMBL/GenBank/DDBJ databases">
        <title>WGS assembly of Ceratopteris richardii.</title>
        <authorList>
            <person name="Marchant D.B."/>
            <person name="Chen G."/>
            <person name="Jenkins J."/>
            <person name="Shu S."/>
            <person name="Leebens-Mack J."/>
            <person name="Grimwood J."/>
            <person name="Schmutz J."/>
            <person name="Soltis P."/>
            <person name="Soltis D."/>
            <person name="Chen Z.-H."/>
        </authorList>
    </citation>
    <scope>NUCLEOTIDE SEQUENCE</scope>
    <source>
        <strain evidence="8">Whitten #5841</strain>
        <tissue evidence="8">Leaf</tissue>
    </source>
</reference>
<accession>A0A8T2VE61</accession>
<gene>
    <name evidence="8" type="ORF">KP509_02G060900</name>
</gene>
<dbReference type="EMBL" id="CM035407">
    <property type="protein sequence ID" value="KAH7444023.1"/>
    <property type="molecule type" value="Genomic_DNA"/>
</dbReference>
<dbReference type="PROSITE" id="PS00143">
    <property type="entry name" value="INSULINASE"/>
    <property type="match status" value="1"/>
</dbReference>
<dbReference type="GO" id="GO:0005739">
    <property type="term" value="C:mitochondrion"/>
    <property type="evidence" value="ECO:0007669"/>
    <property type="project" value="TreeGrafter"/>
</dbReference>
<dbReference type="Pfam" id="PF05193">
    <property type="entry name" value="Peptidase_M16_C"/>
    <property type="match status" value="1"/>
</dbReference>
<proteinExistence type="inferred from homology"/>
<dbReference type="InterPro" id="IPR007863">
    <property type="entry name" value="Peptidase_M16_C"/>
</dbReference>
<evidence type="ECO:0000313" key="9">
    <source>
        <dbReference type="Proteomes" id="UP000825935"/>
    </source>
</evidence>
<dbReference type="InterPro" id="IPR050361">
    <property type="entry name" value="MPP/UQCRC_Complex"/>
</dbReference>
<dbReference type="InterPro" id="IPR011249">
    <property type="entry name" value="Metalloenz_LuxS/M16"/>
</dbReference>